<evidence type="ECO:0000313" key="2">
    <source>
        <dbReference type="EMBL" id="NUW38515.1"/>
    </source>
</evidence>
<reference evidence="2 3" key="1">
    <citation type="submission" date="2020-06" db="EMBL/GenBank/DDBJ databases">
        <title>Nonomuraea sp. SMC257, a novel actinomycete isolated from soil.</title>
        <authorList>
            <person name="Chanama M."/>
        </authorList>
    </citation>
    <scope>NUCLEOTIDE SEQUENCE [LARGE SCALE GENOMIC DNA]</scope>
    <source>
        <strain evidence="2 3">SMC257</strain>
    </source>
</reference>
<accession>A0A7Y6IIX5</accession>
<protein>
    <submittedName>
        <fullName evidence="2">Uncharacterized protein</fullName>
    </submittedName>
</protein>
<proteinExistence type="predicted"/>
<dbReference type="Proteomes" id="UP000586042">
    <property type="component" value="Unassembled WGS sequence"/>
</dbReference>
<sequence>SFREPFAGPSWPGGGARRGCCAGGPKMSVDTPGGRPSIRGLLLVVPELGRGTEE</sequence>
<dbReference type="EMBL" id="JABWGN010000078">
    <property type="protein sequence ID" value="NUW38515.1"/>
    <property type="molecule type" value="Genomic_DNA"/>
</dbReference>
<comment type="caution">
    <text evidence="2">The sequence shown here is derived from an EMBL/GenBank/DDBJ whole genome shotgun (WGS) entry which is preliminary data.</text>
</comment>
<name>A0A7Y6IIX5_9ACTN</name>
<feature type="non-terminal residue" evidence="2">
    <location>
        <position position="1"/>
    </location>
</feature>
<evidence type="ECO:0000256" key="1">
    <source>
        <dbReference type="SAM" id="MobiDB-lite"/>
    </source>
</evidence>
<evidence type="ECO:0000313" key="3">
    <source>
        <dbReference type="Proteomes" id="UP000586042"/>
    </source>
</evidence>
<gene>
    <name evidence="2" type="ORF">HTZ77_45065</name>
</gene>
<feature type="region of interest" description="Disordered" evidence="1">
    <location>
        <begin position="1"/>
        <end position="35"/>
    </location>
</feature>
<organism evidence="2 3">
    <name type="scientific">Nonomuraea montanisoli</name>
    <dbReference type="NCBI Taxonomy" id="2741721"/>
    <lineage>
        <taxon>Bacteria</taxon>
        <taxon>Bacillati</taxon>
        <taxon>Actinomycetota</taxon>
        <taxon>Actinomycetes</taxon>
        <taxon>Streptosporangiales</taxon>
        <taxon>Streptosporangiaceae</taxon>
        <taxon>Nonomuraea</taxon>
    </lineage>
</organism>
<keyword evidence="3" id="KW-1185">Reference proteome</keyword>
<dbReference type="AlphaFoldDB" id="A0A7Y6IIX5"/>